<keyword evidence="3" id="KW-1133">Transmembrane helix</keyword>
<protein>
    <submittedName>
        <fullName evidence="6">Uncharacterized protein DDB_G0292186-like</fullName>
    </submittedName>
</protein>
<keyword evidence="2" id="KW-0732">Signal</keyword>
<dbReference type="Proteomes" id="UP000515146">
    <property type="component" value="Unplaced"/>
</dbReference>
<evidence type="ECO:0000256" key="1">
    <source>
        <dbReference type="ARBA" id="ARBA00022685"/>
    </source>
</evidence>
<dbReference type="RefSeq" id="XP_027200571.1">
    <property type="nucleotide sequence ID" value="XM_027344770.1"/>
</dbReference>
<sequence>MNNSIETTVKHYHSKMNKRFQRSSSFSNWSAKLLPILTTTTIDNQKQNNKTFGINRNHRCMTLANGYNGKKYRSSSSSILTVSILIAVFILIWSSNMMTDTVYAVNVGGGGENESIGRNTNPLDDDDNNNRSLQEWEEIFHSRSADDWRNLWHHERHRRCRHDLVAHMEFVCDKDIYKLNRRRKKRSNLNNVNEIYRKSNNGKMENDDLQQQQQNRQYLTFKQANTFAQKQLKRFLRKNHYYSNNNNNDMAVMDIYKNNNIIKKLSGDLNSDNNNNNNNNNMDDFDHLGNGLIAVRRRQQQRQRNKRGISDECCHGQDGCSWEEYAEYCPANVRLRS</sequence>
<dbReference type="SUPFAM" id="SSF56994">
    <property type="entry name" value="Insulin-like"/>
    <property type="match status" value="1"/>
</dbReference>
<dbReference type="CDD" id="cd00101">
    <property type="entry name" value="IlGF_like"/>
    <property type="match status" value="1"/>
</dbReference>
<dbReference type="InterPro" id="IPR016179">
    <property type="entry name" value="Insulin-like"/>
</dbReference>
<feature type="transmembrane region" description="Helical" evidence="3">
    <location>
        <begin position="77"/>
        <end position="94"/>
    </location>
</feature>
<gene>
    <name evidence="6" type="primary">LOC113794642</name>
</gene>
<evidence type="ECO:0000259" key="4">
    <source>
        <dbReference type="SMART" id="SM00078"/>
    </source>
</evidence>
<dbReference type="KEGG" id="dpte:113794642"/>
<dbReference type="OrthoDB" id="10044229at2759"/>
<keyword evidence="5" id="KW-1185">Reference proteome</keyword>
<organism evidence="5 6">
    <name type="scientific">Dermatophagoides pteronyssinus</name>
    <name type="common">European house dust mite</name>
    <dbReference type="NCBI Taxonomy" id="6956"/>
    <lineage>
        <taxon>Eukaryota</taxon>
        <taxon>Metazoa</taxon>
        <taxon>Ecdysozoa</taxon>
        <taxon>Arthropoda</taxon>
        <taxon>Chelicerata</taxon>
        <taxon>Arachnida</taxon>
        <taxon>Acari</taxon>
        <taxon>Acariformes</taxon>
        <taxon>Sarcoptiformes</taxon>
        <taxon>Astigmata</taxon>
        <taxon>Psoroptidia</taxon>
        <taxon>Analgoidea</taxon>
        <taxon>Pyroglyphidae</taxon>
        <taxon>Dermatophagoidinae</taxon>
        <taxon>Dermatophagoides</taxon>
    </lineage>
</organism>
<dbReference type="AlphaFoldDB" id="A0A6P6Y6D8"/>
<accession>A0A6P6Y6D8</accession>
<name>A0A6P6Y6D8_DERPT</name>
<evidence type="ECO:0000313" key="5">
    <source>
        <dbReference type="Proteomes" id="UP000515146"/>
    </source>
</evidence>
<feature type="domain" description="Insulin-like" evidence="4">
    <location>
        <begin position="157"/>
        <end position="329"/>
    </location>
</feature>
<proteinExistence type="predicted"/>
<keyword evidence="3" id="KW-0812">Transmembrane</keyword>
<dbReference type="InterPro" id="IPR036438">
    <property type="entry name" value="Insulin-like_sf"/>
</dbReference>
<reference evidence="6" key="1">
    <citation type="submission" date="2025-08" db="UniProtKB">
        <authorList>
            <consortium name="RefSeq"/>
        </authorList>
    </citation>
    <scope>IDENTIFICATION</scope>
    <source>
        <strain evidence="6">Airmid</strain>
    </source>
</reference>
<dbReference type="CTD" id="31328"/>
<dbReference type="GO" id="GO:0005179">
    <property type="term" value="F:hormone activity"/>
    <property type="evidence" value="ECO:0007669"/>
    <property type="project" value="InterPro"/>
</dbReference>
<evidence type="ECO:0000256" key="2">
    <source>
        <dbReference type="ARBA" id="ARBA00022729"/>
    </source>
</evidence>
<dbReference type="Gene3D" id="1.10.100.10">
    <property type="entry name" value="Insulin-like"/>
    <property type="match status" value="1"/>
</dbReference>
<keyword evidence="1" id="KW-0165">Cleavage on pair of basic residues</keyword>
<dbReference type="FunCoup" id="A0A6P6Y6D8">
    <property type="interactions" value="2"/>
</dbReference>
<dbReference type="InParanoid" id="A0A6P6Y6D8"/>
<dbReference type="GO" id="GO:0005576">
    <property type="term" value="C:extracellular region"/>
    <property type="evidence" value="ECO:0007669"/>
    <property type="project" value="InterPro"/>
</dbReference>
<dbReference type="SMART" id="SM00078">
    <property type="entry name" value="IlGF"/>
    <property type="match status" value="1"/>
</dbReference>
<evidence type="ECO:0000313" key="6">
    <source>
        <dbReference type="RefSeq" id="XP_027200571.1"/>
    </source>
</evidence>
<evidence type="ECO:0000256" key="3">
    <source>
        <dbReference type="SAM" id="Phobius"/>
    </source>
</evidence>
<keyword evidence="3" id="KW-0472">Membrane</keyword>